<dbReference type="InterPro" id="IPR012902">
    <property type="entry name" value="N_methyl_site"/>
</dbReference>
<evidence type="ECO:0008006" key="4">
    <source>
        <dbReference type="Google" id="ProtNLM"/>
    </source>
</evidence>
<sequence>MYWKGGEKVKKIKEIIASKKGFTLKMFGSASDKSQKGFTLIELLVVIAIIAILVVIVLVAINPAARIRDANDRRAASDVRSVGSGVQACITDQLGKGTASTIVFVMNWTGAAAAGDVAGTPWTDRQCGNRADLIADGYVQNAPAALGGANGFNVFLNGGADAFCLVERGGSGANHNHWGLFATNTIVWTGGAGFAVQDKDSHAAVVPANQTGGGVAGVYDTPSGAATTGPTGCT</sequence>
<dbReference type="InterPro" id="IPR045584">
    <property type="entry name" value="Pilin-like"/>
</dbReference>
<proteinExistence type="predicted"/>
<keyword evidence="1" id="KW-0812">Transmembrane</keyword>
<dbReference type="PANTHER" id="PTHR30093:SF43">
    <property type="entry name" value="SLR2015 PROTEIN"/>
    <property type="match status" value="1"/>
</dbReference>
<feature type="transmembrane region" description="Helical" evidence="1">
    <location>
        <begin position="43"/>
        <end position="65"/>
    </location>
</feature>
<dbReference type="PROSITE" id="PS00409">
    <property type="entry name" value="PROKAR_NTER_METHYL"/>
    <property type="match status" value="1"/>
</dbReference>
<evidence type="ECO:0000256" key="1">
    <source>
        <dbReference type="SAM" id="Phobius"/>
    </source>
</evidence>
<dbReference type="PANTHER" id="PTHR30093">
    <property type="entry name" value="GENERAL SECRETION PATHWAY PROTEIN G"/>
    <property type="match status" value="1"/>
</dbReference>
<dbReference type="NCBIfam" id="TIGR02532">
    <property type="entry name" value="IV_pilin_GFxxxE"/>
    <property type="match status" value="1"/>
</dbReference>
<dbReference type="SUPFAM" id="SSF54523">
    <property type="entry name" value="Pili subunits"/>
    <property type="match status" value="1"/>
</dbReference>
<dbReference type="EMBL" id="MHCR01000015">
    <property type="protein sequence ID" value="OGY25436.1"/>
    <property type="molecule type" value="Genomic_DNA"/>
</dbReference>
<keyword evidence="1" id="KW-0472">Membrane</keyword>
<comment type="caution">
    <text evidence="2">The sequence shown here is derived from an EMBL/GenBank/DDBJ whole genome shotgun (WGS) entry which is preliminary data.</text>
</comment>
<accession>A0A1G1WCL4</accession>
<dbReference type="Gene3D" id="3.30.700.10">
    <property type="entry name" value="Glycoprotein, Type 4 Pilin"/>
    <property type="match status" value="1"/>
</dbReference>
<gene>
    <name evidence="2" type="ORF">A2134_01405</name>
</gene>
<organism evidence="2 3">
    <name type="scientific">Candidatus Woykebacteria bacterium RBG_16_39_9b</name>
    <dbReference type="NCBI Taxonomy" id="1802595"/>
    <lineage>
        <taxon>Bacteria</taxon>
        <taxon>Candidatus Woykeibacteriota</taxon>
    </lineage>
</organism>
<reference evidence="2 3" key="1">
    <citation type="journal article" date="2016" name="Nat. Commun.">
        <title>Thousands of microbial genomes shed light on interconnected biogeochemical processes in an aquifer system.</title>
        <authorList>
            <person name="Anantharaman K."/>
            <person name="Brown C.T."/>
            <person name="Hug L.A."/>
            <person name="Sharon I."/>
            <person name="Castelle C.J."/>
            <person name="Probst A.J."/>
            <person name="Thomas B.C."/>
            <person name="Singh A."/>
            <person name="Wilkins M.J."/>
            <person name="Karaoz U."/>
            <person name="Brodie E.L."/>
            <person name="Williams K.H."/>
            <person name="Hubbard S.S."/>
            <person name="Banfield J.F."/>
        </authorList>
    </citation>
    <scope>NUCLEOTIDE SEQUENCE [LARGE SCALE GENOMIC DNA]</scope>
</reference>
<dbReference type="Proteomes" id="UP000178162">
    <property type="component" value="Unassembled WGS sequence"/>
</dbReference>
<dbReference type="STRING" id="1802595.A2134_01405"/>
<name>A0A1G1WCL4_9BACT</name>
<dbReference type="AlphaFoldDB" id="A0A1G1WCL4"/>
<evidence type="ECO:0000313" key="3">
    <source>
        <dbReference type="Proteomes" id="UP000178162"/>
    </source>
</evidence>
<evidence type="ECO:0000313" key="2">
    <source>
        <dbReference type="EMBL" id="OGY25436.1"/>
    </source>
</evidence>
<dbReference type="Pfam" id="PF07963">
    <property type="entry name" value="N_methyl"/>
    <property type="match status" value="1"/>
</dbReference>
<keyword evidence="1" id="KW-1133">Transmembrane helix</keyword>
<protein>
    <recommendedName>
        <fullName evidence="4">Prepilin-type N-terminal cleavage/methylation domain-containing protein</fullName>
    </recommendedName>
</protein>